<name>A0ABD2MBC3_9BILA</name>
<dbReference type="InterPro" id="IPR000626">
    <property type="entry name" value="Ubiquitin-like_dom"/>
</dbReference>
<dbReference type="Gene3D" id="3.10.20.90">
    <property type="entry name" value="Phosphatidylinositol 3-kinase Catalytic Subunit, Chain A, domain 1"/>
    <property type="match status" value="6"/>
</dbReference>
<evidence type="ECO:0000259" key="1">
    <source>
        <dbReference type="PROSITE" id="PS50053"/>
    </source>
</evidence>
<dbReference type="AlphaFoldDB" id="A0ABD2MBC3"/>
<comment type="caution">
    <text evidence="2">The sequence shown here is derived from an EMBL/GenBank/DDBJ whole genome shotgun (WGS) entry which is preliminary data.</text>
</comment>
<dbReference type="PANTHER" id="PTHR10621:SF0">
    <property type="entry name" value="UV EXCISION REPAIR PROTEIN RAD23"/>
    <property type="match status" value="1"/>
</dbReference>
<feature type="domain" description="Ubiquitin-like" evidence="1">
    <location>
        <begin position="185"/>
        <end position="259"/>
    </location>
</feature>
<feature type="domain" description="Ubiquitin-like" evidence="1">
    <location>
        <begin position="24"/>
        <end position="99"/>
    </location>
</feature>
<dbReference type="Pfam" id="PF00240">
    <property type="entry name" value="ubiquitin"/>
    <property type="match status" value="5"/>
</dbReference>
<protein>
    <recommendedName>
        <fullName evidence="1">Ubiquitin-like domain-containing protein</fullName>
    </recommendedName>
</protein>
<organism evidence="2 3">
    <name type="scientific">Heterodera trifolii</name>
    <dbReference type="NCBI Taxonomy" id="157864"/>
    <lineage>
        <taxon>Eukaryota</taxon>
        <taxon>Metazoa</taxon>
        <taxon>Ecdysozoa</taxon>
        <taxon>Nematoda</taxon>
        <taxon>Chromadorea</taxon>
        <taxon>Rhabditida</taxon>
        <taxon>Tylenchina</taxon>
        <taxon>Tylenchomorpha</taxon>
        <taxon>Tylenchoidea</taxon>
        <taxon>Heteroderidae</taxon>
        <taxon>Heteroderinae</taxon>
        <taxon>Heterodera</taxon>
    </lineage>
</organism>
<dbReference type="SUPFAM" id="SSF54236">
    <property type="entry name" value="Ubiquitin-like"/>
    <property type="match status" value="5"/>
</dbReference>
<dbReference type="SMART" id="SM00213">
    <property type="entry name" value="UBQ"/>
    <property type="match status" value="5"/>
</dbReference>
<feature type="domain" description="Ubiquitin-like" evidence="1">
    <location>
        <begin position="104"/>
        <end position="177"/>
    </location>
</feature>
<accession>A0ABD2MBC3</accession>
<reference evidence="2 3" key="1">
    <citation type="submission" date="2024-10" db="EMBL/GenBank/DDBJ databases">
        <authorList>
            <person name="Kim D."/>
        </authorList>
    </citation>
    <scope>NUCLEOTIDE SEQUENCE [LARGE SCALE GENOMIC DNA]</scope>
    <source>
        <strain evidence="2">BH-2024</strain>
    </source>
</reference>
<gene>
    <name evidence="2" type="ORF">niasHT_004358</name>
</gene>
<feature type="domain" description="Ubiquitin-like" evidence="1">
    <location>
        <begin position="437"/>
        <end position="508"/>
    </location>
</feature>
<dbReference type="EMBL" id="JBICBT010000061">
    <property type="protein sequence ID" value="KAL3124816.1"/>
    <property type="molecule type" value="Genomic_DNA"/>
</dbReference>
<keyword evidence="3" id="KW-1185">Reference proteome</keyword>
<evidence type="ECO:0000313" key="2">
    <source>
        <dbReference type="EMBL" id="KAL3124816.1"/>
    </source>
</evidence>
<dbReference type="PROSITE" id="PS50053">
    <property type="entry name" value="UBIQUITIN_2"/>
    <property type="match status" value="6"/>
</dbReference>
<dbReference type="CDD" id="cd17039">
    <property type="entry name" value="Ubl_ubiquitin_like"/>
    <property type="match status" value="3"/>
</dbReference>
<proteinExistence type="predicted"/>
<dbReference type="InterPro" id="IPR029071">
    <property type="entry name" value="Ubiquitin-like_domsf"/>
</dbReference>
<evidence type="ECO:0000313" key="3">
    <source>
        <dbReference type="Proteomes" id="UP001620626"/>
    </source>
</evidence>
<sequence length="627" mass="72410">MMDKQSVIIRLKTMTPFTCPLVNFKLVLSNLKKNEVKTYSVWVNKEETVAILKKKIENESGIEPEKITLQYGQNDDYDVLNDGQTIGDYPIKNDDTVHLSIGEFTIVVRHEKKKENYTIWMNNKETVEILKKKIRNEGGIEPEKITLQYGQNDDYDVLNDAKTIGNYSIKKDDTIRLSIGESKIVVLQYKTNNEEKIFNAWVKSKETVAIFKRKIKNENGIEPDDQILRCTKYGPFLEDKTTLETCDIENNPFIYVFIKFEITVTADGHIFKKRLPITDTITVKVNQMDKVKDLKERIKNESGIEPKLQKLELKKPDGTLKVLDDTKTMKYYDIEEGTTVLLLIYFEITVEADKKFANGEKQIKVDVYGRDKVEDLKKKIIGKMTENFKTEIGTVTKRLTLKYGKYGDILNDGTTINDYPIEKITKVHLSIGEFYILVLQYQTNNEEKKFPVWVKSKETVARLKKKISYESAVEPKEQKLKVKSDKGDDGTLIVLEDERKLNDYGIKNDIKEIIGIKNDIKEIILTTQFKIKVTTEENILKKMLPIKIEVNGRDKVEELKTNIMKALEEKSKTKIGIELKKISLQHGSNDAYDVLENGNTIDYYPIKKMIPFACPLVNLKLLSDMKN</sequence>
<feature type="domain" description="Ubiquitin-like" evidence="1">
    <location>
        <begin position="346"/>
        <end position="429"/>
    </location>
</feature>
<dbReference type="PANTHER" id="PTHR10621">
    <property type="entry name" value="UV EXCISION REPAIR PROTEIN RAD23"/>
    <property type="match status" value="1"/>
</dbReference>
<feature type="domain" description="Ubiquitin-like" evidence="1">
    <location>
        <begin position="260"/>
        <end position="344"/>
    </location>
</feature>
<dbReference type="Proteomes" id="UP001620626">
    <property type="component" value="Unassembled WGS sequence"/>
</dbReference>